<evidence type="ECO:0000313" key="3">
    <source>
        <dbReference type="Proteomes" id="UP001321760"/>
    </source>
</evidence>
<evidence type="ECO:0000259" key="1">
    <source>
        <dbReference type="Pfam" id="PF01636"/>
    </source>
</evidence>
<feature type="domain" description="Aminoglycoside phosphotransferase" evidence="1">
    <location>
        <begin position="56"/>
        <end position="287"/>
    </location>
</feature>
<dbReference type="PANTHER" id="PTHR21310:SF15">
    <property type="entry name" value="AMINOGLYCOSIDE PHOSPHOTRANSFERASE DOMAIN-CONTAINING PROTEIN"/>
    <property type="match status" value="1"/>
</dbReference>
<dbReference type="InterPro" id="IPR011009">
    <property type="entry name" value="Kinase-like_dom_sf"/>
</dbReference>
<protein>
    <submittedName>
        <fullName evidence="2">Kinase-like domain-containing protein</fullName>
    </submittedName>
</protein>
<gene>
    <name evidence="2" type="ORF">QBC34DRAFT_100437</name>
</gene>
<dbReference type="Pfam" id="PF01636">
    <property type="entry name" value="APH"/>
    <property type="match status" value="1"/>
</dbReference>
<proteinExistence type="predicted"/>
<accession>A0AAV9GMB7</accession>
<dbReference type="PANTHER" id="PTHR21310">
    <property type="entry name" value="AMINOGLYCOSIDE PHOSPHOTRANSFERASE-RELATED-RELATED"/>
    <property type="match status" value="1"/>
</dbReference>
<evidence type="ECO:0000313" key="2">
    <source>
        <dbReference type="EMBL" id="KAK4448861.1"/>
    </source>
</evidence>
<dbReference type="SUPFAM" id="SSF56112">
    <property type="entry name" value="Protein kinase-like (PK-like)"/>
    <property type="match status" value="1"/>
</dbReference>
<comment type="caution">
    <text evidence="2">The sequence shown here is derived from an EMBL/GenBank/DDBJ whole genome shotgun (WGS) entry which is preliminary data.</text>
</comment>
<dbReference type="InterPro" id="IPR051678">
    <property type="entry name" value="AGP_Transferase"/>
</dbReference>
<name>A0AAV9GMB7_9PEZI</name>
<keyword evidence="2" id="KW-0418">Kinase</keyword>
<organism evidence="2 3">
    <name type="scientific">Podospora aff. communis PSN243</name>
    <dbReference type="NCBI Taxonomy" id="3040156"/>
    <lineage>
        <taxon>Eukaryota</taxon>
        <taxon>Fungi</taxon>
        <taxon>Dikarya</taxon>
        <taxon>Ascomycota</taxon>
        <taxon>Pezizomycotina</taxon>
        <taxon>Sordariomycetes</taxon>
        <taxon>Sordariomycetidae</taxon>
        <taxon>Sordariales</taxon>
        <taxon>Podosporaceae</taxon>
        <taxon>Podospora</taxon>
    </lineage>
</organism>
<reference evidence="2" key="2">
    <citation type="submission" date="2023-05" db="EMBL/GenBank/DDBJ databases">
        <authorList>
            <consortium name="Lawrence Berkeley National Laboratory"/>
            <person name="Steindorff A."/>
            <person name="Hensen N."/>
            <person name="Bonometti L."/>
            <person name="Westerberg I."/>
            <person name="Brannstrom I.O."/>
            <person name="Guillou S."/>
            <person name="Cros-Aarteil S."/>
            <person name="Calhoun S."/>
            <person name="Haridas S."/>
            <person name="Kuo A."/>
            <person name="Mondo S."/>
            <person name="Pangilinan J."/>
            <person name="Riley R."/>
            <person name="Labutti K."/>
            <person name="Andreopoulos B."/>
            <person name="Lipzen A."/>
            <person name="Chen C."/>
            <person name="Yanf M."/>
            <person name="Daum C."/>
            <person name="Ng V."/>
            <person name="Clum A."/>
            <person name="Ohm R."/>
            <person name="Martin F."/>
            <person name="Silar P."/>
            <person name="Natvig D."/>
            <person name="Lalanne C."/>
            <person name="Gautier V."/>
            <person name="Ament-Velasquez S.L."/>
            <person name="Kruys A."/>
            <person name="Hutchinson M.I."/>
            <person name="Powell A.J."/>
            <person name="Barry K."/>
            <person name="Miller A.N."/>
            <person name="Grigoriev I.V."/>
            <person name="Debuchy R."/>
            <person name="Gladieux P."/>
            <person name="Thoren M.H."/>
            <person name="Johannesson H."/>
        </authorList>
    </citation>
    <scope>NUCLEOTIDE SEQUENCE</scope>
    <source>
        <strain evidence="2">PSN243</strain>
    </source>
</reference>
<dbReference type="Proteomes" id="UP001321760">
    <property type="component" value="Unassembled WGS sequence"/>
</dbReference>
<dbReference type="Gene3D" id="3.90.1200.10">
    <property type="match status" value="1"/>
</dbReference>
<dbReference type="EMBL" id="MU865940">
    <property type="protein sequence ID" value="KAK4448861.1"/>
    <property type="molecule type" value="Genomic_DNA"/>
</dbReference>
<keyword evidence="2" id="KW-0808">Transferase</keyword>
<dbReference type="AlphaFoldDB" id="A0AAV9GMB7"/>
<reference evidence="2" key="1">
    <citation type="journal article" date="2023" name="Mol. Phylogenet. Evol.">
        <title>Genome-scale phylogeny and comparative genomics of the fungal order Sordariales.</title>
        <authorList>
            <person name="Hensen N."/>
            <person name="Bonometti L."/>
            <person name="Westerberg I."/>
            <person name="Brannstrom I.O."/>
            <person name="Guillou S."/>
            <person name="Cros-Aarteil S."/>
            <person name="Calhoun S."/>
            <person name="Haridas S."/>
            <person name="Kuo A."/>
            <person name="Mondo S."/>
            <person name="Pangilinan J."/>
            <person name="Riley R."/>
            <person name="LaButti K."/>
            <person name="Andreopoulos B."/>
            <person name="Lipzen A."/>
            <person name="Chen C."/>
            <person name="Yan M."/>
            <person name="Daum C."/>
            <person name="Ng V."/>
            <person name="Clum A."/>
            <person name="Steindorff A."/>
            <person name="Ohm R.A."/>
            <person name="Martin F."/>
            <person name="Silar P."/>
            <person name="Natvig D.O."/>
            <person name="Lalanne C."/>
            <person name="Gautier V."/>
            <person name="Ament-Velasquez S.L."/>
            <person name="Kruys A."/>
            <person name="Hutchinson M.I."/>
            <person name="Powell A.J."/>
            <person name="Barry K."/>
            <person name="Miller A.N."/>
            <person name="Grigoriev I.V."/>
            <person name="Debuchy R."/>
            <person name="Gladieux P."/>
            <person name="Hiltunen Thoren M."/>
            <person name="Johannesson H."/>
        </authorList>
    </citation>
    <scope>NUCLEOTIDE SEQUENCE</scope>
    <source>
        <strain evidence="2">PSN243</strain>
    </source>
</reference>
<sequence length="383" mass="43150">MTSPAEALPTIADDDIQSLLQSLGLPKATSIAPAKVTAEYHSIYFITVPESAKSLDHAELVLRVSGRHIPVIKTRNEIGVMSWLAKNTTIPIPDVIANDDSEDNPINHEYTLLSKAKGVTLSSIFDDIDDDQAIIILDQLIDILNQLHSHPWPGIGGITLNSSGDPVLSQVLDENFWQLPDIAKFWPGHTITELNIQGPYDSYVDFISAQVKHYIRLVSLHPKLEFMLDLIPRLEAFIEVLPSHSAELNNVALRLAHKDLHFANILLDPETNKITAILDWEFSGVVPFTKWNPSKSFLWNGRYDEDSTEHKRRWMSMYKSRCRERGCEALLKDAEYQSPLQDDMQLVVDYLRAIVEVSPRGQRAELVGGWRREVVGGLEKFGV</sequence>
<keyword evidence="3" id="KW-1185">Reference proteome</keyword>
<dbReference type="GO" id="GO:0016301">
    <property type="term" value="F:kinase activity"/>
    <property type="evidence" value="ECO:0007669"/>
    <property type="project" value="UniProtKB-KW"/>
</dbReference>
<dbReference type="InterPro" id="IPR002575">
    <property type="entry name" value="Aminoglycoside_PTrfase"/>
</dbReference>